<dbReference type="Proteomes" id="UP001163632">
    <property type="component" value="Chromosome"/>
</dbReference>
<accession>A0AAX3EXM7</accession>
<dbReference type="GO" id="GO:0003676">
    <property type="term" value="F:nucleic acid binding"/>
    <property type="evidence" value="ECO:0007669"/>
    <property type="project" value="InterPro"/>
</dbReference>
<dbReference type="Pfam" id="PF13358">
    <property type="entry name" value="DDE_3"/>
    <property type="match status" value="1"/>
</dbReference>
<dbReference type="EMBL" id="CP087830">
    <property type="protein sequence ID" value="UZA03834.1"/>
    <property type="molecule type" value="Genomic_DNA"/>
</dbReference>
<protein>
    <submittedName>
        <fullName evidence="3">IS630 family transposase</fullName>
    </submittedName>
</protein>
<organism evidence="3 4">
    <name type="scientific">Moraxella bovis</name>
    <dbReference type="NCBI Taxonomy" id="476"/>
    <lineage>
        <taxon>Bacteria</taxon>
        <taxon>Pseudomonadati</taxon>
        <taxon>Pseudomonadota</taxon>
        <taxon>Gammaproteobacteria</taxon>
        <taxon>Moraxellales</taxon>
        <taxon>Moraxellaceae</taxon>
        <taxon>Moraxella</taxon>
    </lineage>
</organism>
<dbReference type="NCBIfam" id="NF033545">
    <property type="entry name" value="transpos_IS630"/>
    <property type="match status" value="1"/>
</dbReference>
<sequence length="188" mass="21647">MAIHKALKAMNITLKKKTTTHKEQDPNKVKDFQDKLTQLQATSKQGYELVYIDETGIDTYLHRTHARSLKGQRAYDKVSGRRYQRVSLVAGQIGGKAKNLIAPLIYNNTMTSALFETWFEQMLLPCLNNHTKQTGKPCIIILDNARFHRMKHLQALINNIPYKHIILPLPPYSPKLNPIEQTWATIKR</sequence>
<dbReference type="InterPro" id="IPR047655">
    <property type="entry name" value="Transpos_IS630-like"/>
</dbReference>
<dbReference type="PANTHER" id="PTHR46564">
    <property type="entry name" value="TRANSPOSASE"/>
    <property type="match status" value="1"/>
</dbReference>
<dbReference type="Gene3D" id="3.30.420.10">
    <property type="entry name" value="Ribonuclease H-like superfamily/Ribonuclease H"/>
    <property type="match status" value="1"/>
</dbReference>
<gene>
    <name evidence="2" type="ORF">LP092_03555</name>
    <name evidence="3" type="ORF">LP129_03950</name>
</gene>
<dbReference type="Proteomes" id="UP001163283">
    <property type="component" value="Chromosome"/>
</dbReference>
<evidence type="ECO:0000313" key="5">
    <source>
        <dbReference type="Proteomes" id="UP001163632"/>
    </source>
</evidence>
<keyword evidence="5" id="KW-1185">Reference proteome</keyword>
<evidence type="ECO:0000313" key="2">
    <source>
        <dbReference type="EMBL" id="UZA03834.1"/>
    </source>
</evidence>
<dbReference type="RefSeq" id="WP_264682780.1">
    <property type="nucleotide sequence ID" value="NZ_CP087784.1"/>
</dbReference>
<dbReference type="EMBL" id="CP087781">
    <property type="protein sequence ID" value="UZA52305.1"/>
    <property type="molecule type" value="Genomic_DNA"/>
</dbReference>
<reference evidence="3 4" key="1">
    <citation type="journal article" date="2022" name="BMC Microbiol.">
        <title>Whole genome sequencing of Moraxella bovis strains from North America reveals two genotypes with different genetic determinants.</title>
        <authorList>
            <person name="Wynn E.L."/>
            <person name="Hille M.M."/>
            <person name="Loy J.D."/>
            <person name="Schuller G."/>
            <person name="Kuhn K.L."/>
            <person name="Dickey A.M."/>
            <person name="Bono J.L."/>
            <person name="Clawson M.L."/>
        </authorList>
    </citation>
    <scope>NUCLEOTIDE SEQUENCE [LARGE SCALE GENOMIC DNA]</scope>
    <source>
        <strain evidence="2">SAM102599</strain>
        <strain evidence="3 4">SAM57978</strain>
    </source>
</reference>
<feature type="domain" description="Tc1-like transposase DDE" evidence="1">
    <location>
        <begin position="49"/>
        <end position="188"/>
    </location>
</feature>
<name>A0AAX3EXM7_MORBO</name>
<dbReference type="PANTHER" id="PTHR46564:SF1">
    <property type="entry name" value="TRANSPOSASE"/>
    <property type="match status" value="1"/>
</dbReference>
<dbReference type="GeneID" id="77189349"/>
<evidence type="ECO:0000313" key="3">
    <source>
        <dbReference type="EMBL" id="UZA52305.1"/>
    </source>
</evidence>
<evidence type="ECO:0000313" key="4">
    <source>
        <dbReference type="Proteomes" id="UP001163283"/>
    </source>
</evidence>
<dbReference type="InterPro" id="IPR036397">
    <property type="entry name" value="RNaseH_sf"/>
</dbReference>
<dbReference type="AlphaFoldDB" id="A0AAX3EXM7"/>
<proteinExistence type="predicted"/>
<evidence type="ECO:0000259" key="1">
    <source>
        <dbReference type="Pfam" id="PF13358"/>
    </source>
</evidence>
<dbReference type="InterPro" id="IPR038717">
    <property type="entry name" value="Tc1-like_DDE_dom"/>
</dbReference>